<dbReference type="KEGG" id="alq:C7Y71_009870"/>
<dbReference type="EMBL" id="CP033459">
    <property type="protein sequence ID" value="QFQ13289.1"/>
    <property type="molecule type" value="Genomic_DNA"/>
</dbReference>
<dbReference type="AlphaFoldDB" id="A0A5P8E8D7"/>
<accession>A0A5P8E8D7</accession>
<keyword evidence="2" id="KW-1185">Reference proteome</keyword>
<dbReference type="OrthoDB" id="1061225at2"/>
<dbReference type="RefSeq" id="WP_111897520.1">
    <property type="nucleotide sequence ID" value="NZ_CP033459.1"/>
</dbReference>
<reference evidence="1 2" key="1">
    <citation type="submission" date="2018-11" db="EMBL/GenBank/DDBJ databases">
        <authorList>
            <person name="Na S.W."/>
            <person name="Baik M."/>
        </authorList>
    </citation>
    <scope>NUCLEOTIDE SEQUENCE [LARGE SCALE GENOMIC DNA]</scope>
    <source>
        <strain evidence="1 2">E39</strain>
    </source>
</reference>
<sequence length="317" mass="35003">MPTINITDVDLQKSAHQYKKELLLMPIIAAEATLQHMTGRPGVAGRETVGQLSGNIEIAPYNASRVDNTGVAITPRTLETFLGSVIKKFDLNEAAKTVYGSFITQGEALTSLDLAHQILNYLTGQLGQNLNLAIWSAQRNAAGTHTQDLFDGFDTITAAEITAGTIDTTEGNYKKLTADIDENNALDILMGIYEGADDNLQSVPTKLFVPVPVYRAYNKAYLNTFGSVLYNKEYNKHFLEGSDNLCEIVPLVSKRNSPYIHLTPKSNMIYGYGDGLDAEKLAIEKHHEFLLSFVATMFFGVQFETISKERLFVAELH</sequence>
<proteinExistence type="predicted"/>
<evidence type="ECO:0008006" key="3">
    <source>
        <dbReference type="Google" id="ProtNLM"/>
    </source>
</evidence>
<organism evidence="1 2">
    <name type="scientific">Pseudoprevotella muciniphila</name>
    <dbReference type="NCBI Taxonomy" id="2133944"/>
    <lineage>
        <taxon>Bacteria</taxon>
        <taxon>Pseudomonadati</taxon>
        <taxon>Bacteroidota</taxon>
        <taxon>Bacteroidia</taxon>
        <taxon>Bacteroidales</taxon>
        <taxon>Prevotellaceae</taxon>
        <taxon>Pseudoprevotella</taxon>
    </lineage>
</organism>
<protein>
    <recommendedName>
        <fullName evidence="3">Phage major capsid protein</fullName>
    </recommendedName>
</protein>
<dbReference type="Proteomes" id="UP000249375">
    <property type="component" value="Chromosome"/>
</dbReference>
<evidence type="ECO:0000313" key="1">
    <source>
        <dbReference type="EMBL" id="QFQ13289.1"/>
    </source>
</evidence>
<evidence type="ECO:0000313" key="2">
    <source>
        <dbReference type="Proteomes" id="UP000249375"/>
    </source>
</evidence>
<gene>
    <name evidence="1" type="ORF">C7Y71_009870</name>
</gene>
<name>A0A5P8E8D7_9BACT</name>